<gene>
    <name evidence="1" type="primary">ANKRD39</name>
    <name evidence="1" type="ORF">H2198_010180</name>
</gene>
<evidence type="ECO:0000313" key="1">
    <source>
        <dbReference type="EMBL" id="KAJ9650521.1"/>
    </source>
</evidence>
<protein>
    <submittedName>
        <fullName evidence="1">Ankyrin repeat domain-containing protein 39</fullName>
    </submittedName>
</protein>
<reference evidence="1" key="1">
    <citation type="submission" date="2022-10" db="EMBL/GenBank/DDBJ databases">
        <title>Culturing micro-colonial fungi from biological soil crusts in the Mojave desert and describing Neophaeococcomyces mojavensis, and introducing the new genera and species Taxawa tesnikishii.</title>
        <authorList>
            <person name="Kurbessoian T."/>
            <person name="Stajich J.E."/>
        </authorList>
    </citation>
    <scope>NUCLEOTIDE SEQUENCE</scope>
    <source>
        <strain evidence="1">JES_112</strain>
    </source>
</reference>
<accession>A0ACC2ZSE3</accession>
<comment type="caution">
    <text evidence="1">The sequence shown here is derived from an EMBL/GenBank/DDBJ whole genome shotgun (WGS) entry which is preliminary data.</text>
</comment>
<proteinExistence type="predicted"/>
<name>A0ACC2ZSE3_9EURO</name>
<evidence type="ECO:0000313" key="2">
    <source>
        <dbReference type="Proteomes" id="UP001172386"/>
    </source>
</evidence>
<keyword evidence="2" id="KW-1185">Reference proteome</keyword>
<sequence length="334" mass="35422">MGIDHDARRLGVDAPAFLRRPHAPGLLVGLGFRPGGRHHFQRVELEGALPPALAGSVLLLPLLRIRALADVAAPIVEQEGVKGAGQGVILLATSQVVTVGHDLSVSKTTHSRIDQIPELATPCAFAVPIYGGLLTTGEECMDNRWMRAARVGDTDELRQLLEAGMDPGRYVLVDQGMVSPMAEQVTALHLTAFGGHVEACRLLLATGAEVDALTLPTEHTESGDTPLMRAVWGRSIPVAELLLEVGADVDDVDGMTGDTPLLAAARSGQPTMCRLLLEHGADLEAFNQDGEGAMDLAADSATLEVLRAWQATKKAERLALAWATPHSAPARPRL</sequence>
<organism evidence="1 2">
    <name type="scientific">Neophaeococcomyces mojaviensis</name>
    <dbReference type="NCBI Taxonomy" id="3383035"/>
    <lineage>
        <taxon>Eukaryota</taxon>
        <taxon>Fungi</taxon>
        <taxon>Dikarya</taxon>
        <taxon>Ascomycota</taxon>
        <taxon>Pezizomycotina</taxon>
        <taxon>Eurotiomycetes</taxon>
        <taxon>Chaetothyriomycetidae</taxon>
        <taxon>Chaetothyriales</taxon>
        <taxon>Chaetothyriales incertae sedis</taxon>
        <taxon>Neophaeococcomyces</taxon>
    </lineage>
</organism>
<dbReference type="Proteomes" id="UP001172386">
    <property type="component" value="Unassembled WGS sequence"/>
</dbReference>
<dbReference type="EMBL" id="JAPDRQ010000334">
    <property type="protein sequence ID" value="KAJ9650521.1"/>
    <property type="molecule type" value="Genomic_DNA"/>
</dbReference>